<gene>
    <name evidence="3" type="ORF">FB559_3207</name>
</gene>
<keyword evidence="2" id="KW-0732">Signal</keyword>
<evidence type="ECO:0000313" key="3">
    <source>
        <dbReference type="EMBL" id="TQL97612.1"/>
    </source>
</evidence>
<dbReference type="OrthoDB" id="3480105at2"/>
<dbReference type="Proteomes" id="UP000316096">
    <property type="component" value="Unassembled WGS sequence"/>
</dbReference>
<dbReference type="AlphaFoldDB" id="A0A543CKI3"/>
<keyword evidence="4" id="KW-1185">Reference proteome</keyword>
<sequence length="200" mass="20474">MQFNRLRTIGALACSGGMIALALTGCNDNAGASGTFDSPPPSSGSSAPSTGHQPTMPAGQGKTPACLAPDMHADLQIQDSSSAGKGIGTLILTHETGHSCLIPAGWAPIGDRGATNYVPFPATRTNYPGAGRSIVLAAGRSVYAGMKWHTGNCGTTDIGVAWDNSWIPVKFKALNGHKPPICDALVLGTIQPSMEGVNFT</sequence>
<evidence type="ECO:0000256" key="1">
    <source>
        <dbReference type="SAM" id="MobiDB-lite"/>
    </source>
</evidence>
<comment type="caution">
    <text evidence="3">The sequence shown here is derived from an EMBL/GenBank/DDBJ whole genome shotgun (WGS) entry which is preliminary data.</text>
</comment>
<evidence type="ECO:0000256" key="2">
    <source>
        <dbReference type="SAM" id="SignalP"/>
    </source>
</evidence>
<dbReference type="EMBL" id="VFOZ01000001">
    <property type="protein sequence ID" value="TQL97612.1"/>
    <property type="molecule type" value="Genomic_DNA"/>
</dbReference>
<feature type="chain" id="PRO_5039231131" description="DUF4232 domain-containing protein" evidence="2">
    <location>
        <begin position="23"/>
        <end position="200"/>
    </location>
</feature>
<organism evidence="3 4">
    <name type="scientific">Actinoallomurus bryophytorum</name>
    <dbReference type="NCBI Taxonomy" id="1490222"/>
    <lineage>
        <taxon>Bacteria</taxon>
        <taxon>Bacillati</taxon>
        <taxon>Actinomycetota</taxon>
        <taxon>Actinomycetes</taxon>
        <taxon>Streptosporangiales</taxon>
        <taxon>Thermomonosporaceae</taxon>
        <taxon>Actinoallomurus</taxon>
    </lineage>
</organism>
<proteinExistence type="predicted"/>
<name>A0A543CKI3_9ACTN</name>
<accession>A0A543CKI3</accession>
<protein>
    <recommendedName>
        <fullName evidence="5">DUF4232 domain-containing protein</fullName>
    </recommendedName>
</protein>
<dbReference type="PROSITE" id="PS51257">
    <property type="entry name" value="PROKAR_LIPOPROTEIN"/>
    <property type="match status" value="1"/>
</dbReference>
<evidence type="ECO:0000313" key="4">
    <source>
        <dbReference type="Proteomes" id="UP000316096"/>
    </source>
</evidence>
<reference evidence="3 4" key="1">
    <citation type="submission" date="2019-06" db="EMBL/GenBank/DDBJ databases">
        <title>Sequencing the genomes of 1000 actinobacteria strains.</title>
        <authorList>
            <person name="Klenk H.-P."/>
        </authorList>
    </citation>
    <scope>NUCLEOTIDE SEQUENCE [LARGE SCALE GENOMIC DNA]</scope>
    <source>
        <strain evidence="3 4">DSM 102200</strain>
    </source>
</reference>
<feature type="signal peptide" evidence="2">
    <location>
        <begin position="1"/>
        <end position="22"/>
    </location>
</feature>
<feature type="region of interest" description="Disordered" evidence="1">
    <location>
        <begin position="33"/>
        <end position="65"/>
    </location>
</feature>
<dbReference type="RefSeq" id="WP_141956322.1">
    <property type="nucleotide sequence ID" value="NZ_VFOZ01000001.1"/>
</dbReference>
<evidence type="ECO:0008006" key="5">
    <source>
        <dbReference type="Google" id="ProtNLM"/>
    </source>
</evidence>